<sequence>MFSSAPGVNQRIAWSPGYRSITKAVVGSVSCVAIACIRTTGGKELFTTMTPQAAATATITE</sequence>
<dbReference type="AlphaFoldDB" id="A0A1B4LHE6"/>
<gene>
    <name evidence="1" type="ORF">WJ35_16015</name>
</gene>
<evidence type="ECO:0000313" key="1">
    <source>
        <dbReference type="EMBL" id="AOJ76609.1"/>
    </source>
</evidence>
<name>A0A1B4LHE6_9BURK</name>
<dbReference type="EMBL" id="CP013421">
    <property type="protein sequence ID" value="AOJ76609.1"/>
    <property type="molecule type" value="Genomic_DNA"/>
</dbReference>
<protein>
    <submittedName>
        <fullName evidence="1">Uncharacterized protein</fullName>
    </submittedName>
</protein>
<dbReference type="RefSeq" id="WP_043292632.1">
    <property type="nucleotide sequence ID" value="NZ_CP013421.1"/>
</dbReference>
<dbReference type="Proteomes" id="UP000243680">
    <property type="component" value="Chromosome 3"/>
</dbReference>
<dbReference type="GeneID" id="45683433"/>
<proteinExistence type="predicted"/>
<accession>A0A1B4LHE6</accession>
<evidence type="ECO:0000313" key="2">
    <source>
        <dbReference type="Proteomes" id="UP000243680"/>
    </source>
</evidence>
<organism evidence="1 2">
    <name type="scientific">Burkholderia ubonensis</name>
    <dbReference type="NCBI Taxonomy" id="101571"/>
    <lineage>
        <taxon>Bacteria</taxon>
        <taxon>Pseudomonadati</taxon>
        <taxon>Pseudomonadota</taxon>
        <taxon>Betaproteobacteria</taxon>
        <taxon>Burkholderiales</taxon>
        <taxon>Burkholderiaceae</taxon>
        <taxon>Burkholderia</taxon>
        <taxon>Burkholderia cepacia complex</taxon>
    </lineage>
</organism>
<reference evidence="1 2" key="1">
    <citation type="submission" date="2015-12" db="EMBL/GenBank/DDBJ databases">
        <title>Diversity of Burkholderia near neighbor genomes.</title>
        <authorList>
            <person name="Sahl J."/>
            <person name="Wagner D."/>
            <person name="Keim P."/>
        </authorList>
    </citation>
    <scope>NUCLEOTIDE SEQUENCE [LARGE SCALE GENOMIC DNA]</scope>
    <source>
        <strain evidence="1 2">MSMB0783</strain>
    </source>
</reference>